<dbReference type="AlphaFoldDB" id="A0A840WX12"/>
<dbReference type="EMBL" id="JACHDO010000001">
    <property type="protein sequence ID" value="MBB5494718.1"/>
    <property type="molecule type" value="Genomic_DNA"/>
</dbReference>
<dbReference type="Gene3D" id="6.10.140.1340">
    <property type="match status" value="1"/>
</dbReference>
<organism evidence="2 3">
    <name type="scientific">Nocardiopsis metallicus</name>
    <dbReference type="NCBI Taxonomy" id="179819"/>
    <lineage>
        <taxon>Bacteria</taxon>
        <taxon>Bacillati</taxon>
        <taxon>Actinomycetota</taxon>
        <taxon>Actinomycetes</taxon>
        <taxon>Streptosporangiales</taxon>
        <taxon>Nocardiopsidaceae</taxon>
        <taxon>Nocardiopsis</taxon>
    </lineage>
</organism>
<protein>
    <recommendedName>
        <fullName evidence="1">Inner membrane protein YgaP-like transmembrane domain-containing protein</fullName>
    </recommendedName>
</protein>
<dbReference type="RefSeq" id="WP_184368615.1">
    <property type="nucleotide sequence ID" value="NZ_BAAAKM010000063.1"/>
</dbReference>
<keyword evidence="3" id="KW-1185">Reference proteome</keyword>
<feature type="domain" description="Inner membrane protein YgaP-like transmembrane" evidence="1">
    <location>
        <begin position="64"/>
        <end position="125"/>
    </location>
</feature>
<dbReference type="InterPro" id="IPR021309">
    <property type="entry name" value="YgaP-like_TM"/>
</dbReference>
<proteinExistence type="predicted"/>
<dbReference type="Proteomes" id="UP000579647">
    <property type="component" value="Unassembled WGS sequence"/>
</dbReference>
<reference evidence="2 3" key="1">
    <citation type="submission" date="2020-08" db="EMBL/GenBank/DDBJ databases">
        <title>Sequencing the genomes of 1000 actinobacteria strains.</title>
        <authorList>
            <person name="Klenk H.-P."/>
        </authorList>
    </citation>
    <scope>NUCLEOTIDE SEQUENCE [LARGE SCALE GENOMIC DNA]</scope>
    <source>
        <strain evidence="2 3">DSM 44598</strain>
    </source>
</reference>
<evidence type="ECO:0000259" key="1">
    <source>
        <dbReference type="Pfam" id="PF11127"/>
    </source>
</evidence>
<dbReference type="Pfam" id="PF11127">
    <property type="entry name" value="YgaP-like_TM"/>
    <property type="match status" value="1"/>
</dbReference>
<evidence type="ECO:0000313" key="2">
    <source>
        <dbReference type="EMBL" id="MBB5494718.1"/>
    </source>
</evidence>
<sequence>MHMVEWLEKNIIADRVRQHTAVSAQRELDEQLVDRLHRYANNLGTEDGEKAITARIDELEHESDIERLLEANAAALALTGTVLAGTHHRRWLWLPGVVTAFLLQHALQGWCPPISVMRRMGIRTRKEIGIERYALKVLRGDFDASAQAHGNDASALVQWTLTATAR</sequence>
<evidence type="ECO:0000313" key="3">
    <source>
        <dbReference type="Proteomes" id="UP000579647"/>
    </source>
</evidence>
<name>A0A840WX12_9ACTN</name>
<accession>A0A840WX12</accession>
<comment type="caution">
    <text evidence="2">The sequence shown here is derived from an EMBL/GenBank/DDBJ whole genome shotgun (WGS) entry which is preliminary data.</text>
</comment>
<gene>
    <name evidence="2" type="ORF">HNR07_005855</name>
</gene>